<feature type="region of interest" description="Disordered" evidence="1">
    <location>
        <begin position="1"/>
        <end position="29"/>
    </location>
</feature>
<feature type="compositionally biased region" description="Polar residues" evidence="1">
    <location>
        <begin position="182"/>
        <end position="194"/>
    </location>
</feature>
<feature type="compositionally biased region" description="Pro residues" evidence="1">
    <location>
        <begin position="110"/>
        <end position="119"/>
    </location>
</feature>
<feature type="region of interest" description="Disordered" evidence="1">
    <location>
        <begin position="62"/>
        <end position="231"/>
    </location>
</feature>
<sequence>DDEEPRKDDEEPREDASAEEVALDQMTKVRCVDEPGEDALSLTDEEAPAAAVILAQVEAHVEAQEGAQVEARDDRDSGEDGQPMTTDPSNFDETDSESENGTVPMIVTPPKLPPAPDPIPSTAFKIAVNTVSGHKSDQDHKPELTVMSHPTTAPDQPSAKDREWLQTSPPPDPYAPKPSKPRSTPTNASDQPSATYDKEWLQTSPPPDPSVPTPKRDSRNRQSTGYQNPAAHIHVQVYGYPPAHNGHGGYHSNVYMDSDSEDGHGHYGDDASYGGHHNNGYDSDEYEYAGCNHYRGDSDDEGYFY</sequence>
<comment type="caution">
    <text evidence="2">The sequence shown here is derived from an EMBL/GenBank/DDBJ whole genome shotgun (WGS) entry which is preliminary data.</text>
</comment>
<accession>K0T408</accession>
<organism evidence="2 3">
    <name type="scientific">Thalassiosira oceanica</name>
    <name type="common">Marine diatom</name>
    <dbReference type="NCBI Taxonomy" id="159749"/>
    <lineage>
        <taxon>Eukaryota</taxon>
        <taxon>Sar</taxon>
        <taxon>Stramenopiles</taxon>
        <taxon>Ochrophyta</taxon>
        <taxon>Bacillariophyta</taxon>
        <taxon>Coscinodiscophyceae</taxon>
        <taxon>Thalassiosirophycidae</taxon>
        <taxon>Thalassiosirales</taxon>
        <taxon>Thalassiosiraceae</taxon>
        <taxon>Thalassiosira</taxon>
    </lineage>
</organism>
<evidence type="ECO:0000256" key="1">
    <source>
        <dbReference type="SAM" id="MobiDB-lite"/>
    </source>
</evidence>
<gene>
    <name evidence="2" type="ORF">THAOC_14096</name>
</gene>
<name>K0T408_THAOC</name>
<proteinExistence type="predicted"/>
<feature type="compositionally biased region" description="Basic and acidic residues" evidence="1">
    <location>
        <begin position="134"/>
        <end position="143"/>
    </location>
</feature>
<dbReference type="EMBL" id="AGNL01016425">
    <property type="protein sequence ID" value="EJK65097.1"/>
    <property type="molecule type" value="Genomic_DNA"/>
</dbReference>
<feature type="non-terminal residue" evidence="2">
    <location>
        <position position="1"/>
    </location>
</feature>
<feature type="compositionally biased region" description="Basic and acidic residues" evidence="1">
    <location>
        <begin position="1"/>
        <end position="16"/>
    </location>
</feature>
<reference evidence="2 3" key="1">
    <citation type="journal article" date="2012" name="Genome Biol.">
        <title>Genome and low-iron response of an oceanic diatom adapted to chronic iron limitation.</title>
        <authorList>
            <person name="Lommer M."/>
            <person name="Specht M."/>
            <person name="Roy A.S."/>
            <person name="Kraemer L."/>
            <person name="Andreson R."/>
            <person name="Gutowska M.A."/>
            <person name="Wolf J."/>
            <person name="Bergner S.V."/>
            <person name="Schilhabel M.B."/>
            <person name="Klostermeier U.C."/>
            <person name="Beiko R.G."/>
            <person name="Rosenstiel P."/>
            <person name="Hippler M."/>
            <person name="Laroche J."/>
        </authorList>
    </citation>
    <scope>NUCLEOTIDE SEQUENCE [LARGE SCALE GENOMIC DNA]</scope>
    <source>
        <strain evidence="2 3">CCMP1005</strain>
    </source>
</reference>
<protein>
    <submittedName>
        <fullName evidence="2">Uncharacterized protein</fullName>
    </submittedName>
</protein>
<evidence type="ECO:0000313" key="3">
    <source>
        <dbReference type="Proteomes" id="UP000266841"/>
    </source>
</evidence>
<feature type="compositionally biased region" description="Pro residues" evidence="1">
    <location>
        <begin position="168"/>
        <end position="178"/>
    </location>
</feature>
<dbReference type="Proteomes" id="UP000266841">
    <property type="component" value="Unassembled WGS sequence"/>
</dbReference>
<dbReference type="AlphaFoldDB" id="K0T408"/>
<keyword evidence="3" id="KW-1185">Reference proteome</keyword>
<feature type="region of interest" description="Disordered" evidence="1">
    <location>
        <begin position="260"/>
        <end position="282"/>
    </location>
</feature>
<evidence type="ECO:0000313" key="2">
    <source>
        <dbReference type="EMBL" id="EJK65097.1"/>
    </source>
</evidence>